<evidence type="ECO:0000256" key="1">
    <source>
        <dbReference type="SAM" id="Phobius"/>
    </source>
</evidence>
<dbReference type="Proteomes" id="UP000037685">
    <property type="component" value="Unassembled WGS sequence"/>
</dbReference>
<keyword evidence="1" id="KW-1133">Transmembrane helix</keyword>
<evidence type="ECO:0000313" key="2">
    <source>
        <dbReference type="EMBL" id="KOX90820.1"/>
    </source>
</evidence>
<dbReference type="PATRIC" id="fig|271.14.peg.2094"/>
<evidence type="ECO:0000313" key="3">
    <source>
        <dbReference type="Proteomes" id="UP000037685"/>
    </source>
</evidence>
<reference evidence="2 3" key="1">
    <citation type="submission" date="2015-07" db="EMBL/GenBank/DDBJ databases">
        <authorList>
            <person name="Noorani M."/>
        </authorList>
    </citation>
    <scope>NUCLEOTIDE SEQUENCE [LARGE SCALE GENOMIC DNA]</scope>
    <source>
        <strain evidence="3">ATCC 25104 / DSM 625 / JCM 10724 / NBRC 103206 / NCIMB 11243 / YT-1</strain>
    </source>
</reference>
<protein>
    <submittedName>
        <fullName evidence="2">Uncharacterized protein</fullName>
    </submittedName>
</protein>
<comment type="caution">
    <text evidence="2">The sequence shown here is derived from an EMBL/GenBank/DDBJ whole genome shotgun (WGS) entry which is preliminary data.</text>
</comment>
<dbReference type="AlphaFoldDB" id="A0A0N0BMC4"/>
<accession>A0A0N0BMC4</accession>
<name>A0A0N0BMC4_THEAQ</name>
<keyword evidence="1" id="KW-0472">Membrane</keyword>
<dbReference type="RefSeq" id="WP_155982917.1">
    <property type="nucleotide sequence ID" value="NZ_LHCI01000106.1"/>
</dbReference>
<organism evidence="2 3">
    <name type="scientific">Thermus aquaticus</name>
    <dbReference type="NCBI Taxonomy" id="271"/>
    <lineage>
        <taxon>Bacteria</taxon>
        <taxon>Thermotogati</taxon>
        <taxon>Deinococcota</taxon>
        <taxon>Deinococci</taxon>
        <taxon>Thermales</taxon>
        <taxon>Thermaceae</taxon>
        <taxon>Thermus</taxon>
    </lineage>
</organism>
<proteinExistence type="predicted"/>
<feature type="transmembrane region" description="Helical" evidence="1">
    <location>
        <begin position="26"/>
        <end position="43"/>
    </location>
</feature>
<keyword evidence="1" id="KW-0812">Transmembrane</keyword>
<gene>
    <name evidence="2" type="ORF">BVI061214_02015</name>
</gene>
<dbReference type="EMBL" id="LHCI01000106">
    <property type="protein sequence ID" value="KOX90820.1"/>
    <property type="molecule type" value="Genomic_DNA"/>
</dbReference>
<sequence>MLRAWLWTALMTALWLREAGDWPTALFAGSVGLSSALIAWLAVKEKEVRRGEG</sequence>